<name>A0A6G0XCI3_9STRA</name>
<proteinExistence type="predicted"/>
<dbReference type="Proteomes" id="UP000481153">
    <property type="component" value="Unassembled WGS sequence"/>
</dbReference>
<dbReference type="AlphaFoldDB" id="A0A6G0XCI3"/>
<dbReference type="VEuPathDB" id="FungiDB:AeMF1_006726"/>
<sequence length="364" mass="42393">MLLEQAGTHDEKIARQTRRTILQRERREREKNEVYKLKVLIARLENERRQWAKKSSHKHLLSWDQVAIALHEDTYTALNDNSRLRQQRQRLLNVITGMSKWIASAKGISRGPHTFTIQRVKFKQHGLDWLTQLLYHNTEALLHRYDFWSRVSTETQCDFHTDMSNMNDIQLVWRFQVDIPAELEAVVDPVRTCVVNRLRSIDIWDGSTSYIDPEIVSRVSPTMTYIRRIAHTKGGSQPSNILYREYNEDANRTVFVGQNLHDDKFEIKPVRNKGMTWVVATRLGISWTLVSILSVSSLYFNDKGFLPLTEQASRMGLALRPSQDRHEASFVQQTQMACNQISGAYLYYLKDAVRTVQTNANNTE</sequence>
<evidence type="ECO:0008006" key="3">
    <source>
        <dbReference type="Google" id="ProtNLM"/>
    </source>
</evidence>
<gene>
    <name evidence="1" type="ORF">Ae201684_005907</name>
</gene>
<keyword evidence="2" id="KW-1185">Reference proteome</keyword>
<evidence type="ECO:0000313" key="2">
    <source>
        <dbReference type="Proteomes" id="UP000481153"/>
    </source>
</evidence>
<organism evidence="1 2">
    <name type="scientific">Aphanomyces euteiches</name>
    <dbReference type="NCBI Taxonomy" id="100861"/>
    <lineage>
        <taxon>Eukaryota</taxon>
        <taxon>Sar</taxon>
        <taxon>Stramenopiles</taxon>
        <taxon>Oomycota</taxon>
        <taxon>Saprolegniomycetes</taxon>
        <taxon>Saprolegniales</taxon>
        <taxon>Verrucalvaceae</taxon>
        <taxon>Aphanomyces</taxon>
    </lineage>
</organism>
<evidence type="ECO:0000313" key="1">
    <source>
        <dbReference type="EMBL" id="KAF0737910.1"/>
    </source>
</evidence>
<comment type="caution">
    <text evidence="1">The sequence shown here is derived from an EMBL/GenBank/DDBJ whole genome shotgun (WGS) entry which is preliminary data.</text>
</comment>
<protein>
    <recommendedName>
        <fullName evidence="3">START domain-containing protein</fullName>
    </recommendedName>
</protein>
<dbReference type="EMBL" id="VJMJ01000079">
    <property type="protein sequence ID" value="KAF0737910.1"/>
    <property type="molecule type" value="Genomic_DNA"/>
</dbReference>
<reference evidence="1 2" key="1">
    <citation type="submission" date="2019-07" db="EMBL/GenBank/DDBJ databases">
        <title>Genomics analysis of Aphanomyces spp. identifies a new class of oomycete effector associated with host adaptation.</title>
        <authorList>
            <person name="Gaulin E."/>
        </authorList>
    </citation>
    <scope>NUCLEOTIDE SEQUENCE [LARGE SCALE GENOMIC DNA]</scope>
    <source>
        <strain evidence="1 2">ATCC 201684</strain>
    </source>
</reference>
<accession>A0A6G0XCI3</accession>